<feature type="transmembrane region" description="Helical" evidence="2">
    <location>
        <begin position="20"/>
        <end position="46"/>
    </location>
</feature>
<dbReference type="GO" id="GO:0007606">
    <property type="term" value="P:sensory perception of chemical stimulus"/>
    <property type="evidence" value="ECO:0007669"/>
    <property type="project" value="InterPro"/>
</dbReference>
<feature type="transmembrane region" description="Helical" evidence="2">
    <location>
        <begin position="168"/>
        <end position="190"/>
    </location>
</feature>
<protein>
    <submittedName>
        <fullName evidence="3">Uncharacterized protein</fullName>
    </submittedName>
</protein>
<feature type="transmembrane region" description="Helical" evidence="2">
    <location>
        <begin position="137"/>
        <end position="156"/>
    </location>
</feature>
<gene>
    <name evidence="3" type="ORF">MENT_LOCUS35213</name>
</gene>
<reference evidence="3 4" key="1">
    <citation type="submission" date="2020-08" db="EMBL/GenBank/DDBJ databases">
        <authorList>
            <person name="Koutsovoulos G."/>
            <person name="Danchin GJ E."/>
        </authorList>
    </citation>
    <scope>NUCLEOTIDE SEQUENCE [LARGE SCALE GENOMIC DNA]</scope>
</reference>
<keyword evidence="2" id="KW-0812">Transmembrane</keyword>
<dbReference type="Proteomes" id="UP000580250">
    <property type="component" value="Unassembled WGS sequence"/>
</dbReference>
<feature type="transmembrane region" description="Helical" evidence="2">
    <location>
        <begin position="255"/>
        <end position="280"/>
    </location>
</feature>
<evidence type="ECO:0000313" key="3">
    <source>
        <dbReference type="EMBL" id="CAD2182959.1"/>
    </source>
</evidence>
<sequence>MSSSLSNSTQLTTTLLPPEILFFGYFMGVIEIITHPIIICISLINLSILITSNILHPNLWLLLIFQSSIISTFEIQRWTMVLLKFTGGNIFRPGDQILQDISLFTNMARNIIGHILLIERMLANFMVRKYENWRRPYFSCFSLLILFLFSTLNVLTNGKSWNTTLINLVSNSFLLFCSSFEFLIIGSIGVKNLKKYKKLLPNTEDYSLSEKYQLTENIRTSKQLAPVFICHLINNLFYTILTYFIYFNIVTKPPYILSLCYAVLFVFTSIIEGMIEITVLTHHPVLRRTLLSRIKHLTSCKLAKIRPSTGTNTDNLHIFNSIKNIQGEQLISKTNIDEHFRMLVESWN</sequence>
<dbReference type="InterPro" id="IPR052854">
    <property type="entry name" value="Serpentine_rcpt_epsilon"/>
</dbReference>
<accession>A0A6V7W7C9</accession>
<dbReference type="InterPro" id="IPR004151">
    <property type="entry name" value="7TM_GPCR_serpentine_rcpt_Sre"/>
</dbReference>
<dbReference type="PANTHER" id="PTHR47518">
    <property type="entry name" value="SERPENTINE RECEPTOR CLASS EPSILON-13-RELATED"/>
    <property type="match status" value="1"/>
</dbReference>
<proteinExistence type="inferred from homology"/>
<dbReference type="GO" id="GO:0016020">
    <property type="term" value="C:membrane"/>
    <property type="evidence" value="ECO:0007669"/>
    <property type="project" value="InterPro"/>
</dbReference>
<dbReference type="AlphaFoldDB" id="A0A6V7W7C9"/>
<feature type="transmembrane region" description="Helical" evidence="2">
    <location>
        <begin position="224"/>
        <end position="249"/>
    </location>
</feature>
<evidence type="ECO:0000313" key="4">
    <source>
        <dbReference type="Proteomes" id="UP000580250"/>
    </source>
</evidence>
<dbReference type="EMBL" id="CAJEWN010000450">
    <property type="protein sequence ID" value="CAD2182959.1"/>
    <property type="molecule type" value="Genomic_DNA"/>
</dbReference>
<dbReference type="PANTHER" id="PTHR47518:SF9">
    <property type="entry name" value="SERPENTINE RECEPTOR, CLASS T"/>
    <property type="match status" value="1"/>
</dbReference>
<keyword evidence="2" id="KW-0472">Membrane</keyword>
<name>A0A6V7W7C9_MELEN</name>
<comment type="caution">
    <text evidence="3">The sequence shown here is derived from an EMBL/GenBank/DDBJ whole genome shotgun (WGS) entry which is preliminary data.</text>
</comment>
<dbReference type="OrthoDB" id="5794765at2759"/>
<evidence type="ECO:0000256" key="2">
    <source>
        <dbReference type="SAM" id="Phobius"/>
    </source>
</evidence>
<keyword evidence="2" id="KW-1133">Transmembrane helix</keyword>
<comment type="similarity">
    <text evidence="1">Belongs to the nematode receptor-like protein sre family.</text>
</comment>
<evidence type="ECO:0000256" key="1">
    <source>
        <dbReference type="ARBA" id="ARBA00006803"/>
    </source>
</evidence>
<organism evidence="3 4">
    <name type="scientific">Meloidogyne enterolobii</name>
    <name type="common">Root-knot nematode worm</name>
    <name type="synonym">Meloidogyne mayaguensis</name>
    <dbReference type="NCBI Taxonomy" id="390850"/>
    <lineage>
        <taxon>Eukaryota</taxon>
        <taxon>Metazoa</taxon>
        <taxon>Ecdysozoa</taxon>
        <taxon>Nematoda</taxon>
        <taxon>Chromadorea</taxon>
        <taxon>Rhabditida</taxon>
        <taxon>Tylenchina</taxon>
        <taxon>Tylenchomorpha</taxon>
        <taxon>Tylenchoidea</taxon>
        <taxon>Meloidogynidae</taxon>
        <taxon>Meloidogyninae</taxon>
        <taxon>Meloidogyne</taxon>
    </lineage>
</organism>
<dbReference type="Pfam" id="PF03125">
    <property type="entry name" value="Sre"/>
    <property type="match status" value="1"/>
</dbReference>